<protein>
    <submittedName>
        <fullName evidence="1">Uncharacterized protein</fullName>
    </submittedName>
</protein>
<comment type="caution">
    <text evidence="1">The sequence shown here is derived from an EMBL/GenBank/DDBJ whole genome shotgun (WGS) entry which is preliminary data.</text>
</comment>
<evidence type="ECO:0000313" key="2">
    <source>
        <dbReference type="Proteomes" id="UP001187531"/>
    </source>
</evidence>
<dbReference type="Proteomes" id="UP001187531">
    <property type="component" value="Unassembled WGS sequence"/>
</dbReference>
<accession>A0AA88HCK5</accession>
<name>A0AA88HCK5_ARTSF</name>
<sequence length="136" mass="16101">MGLFDGFTVTEEVEKPNDSLLECLHEHLLYQAIDFLTRYRSGHNPTLLDLLFINEHKMLISVNSEPQLGVSNHHAITCRLRLYPQKDNWINHMYTNYNQVRQELAHQDWSFIDVNNMEEAQLEMKGFQLNEQKNIQ</sequence>
<dbReference type="EMBL" id="JAVRJZ010000021">
    <property type="protein sequence ID" value="KAK2704991.1"/>
    <property type="molecule type" value="Genomic_DNA"/>
</dbReference>
<proteinExistence type="predicted"/>
<organism evidence="1 2">
    <name type="scientific">Artemia franciscana</name>
    <name type="common">Brine shrimp</name>
    <name type="synonym">Artemia sanfranciscana</name>
    <dbReference type="NCBI Taxonomy" id="6661"/>
    <lineage>
        <taxon>Eukaryota</taxon>
        <taxon>Metazoa</taxon>
        <taxon>Ecdysozoa</taxon>
        <taxon>Arthropoda</taxon>
        <taxon>Crustacea</taxon>
        <taxon>Branchiopoda</taxon>
        <taxon>Anostraca</taxon>
        <taxon>Artemiidae</taxon>
        <taxon>Artemia</taxon>
    </lineage>
</organism>
<dbReference type="AlphaFoldDB" id="A0AA88HCK5"/>
<evidence type="ECO:0000313" key="1">
    <source>
        <dbReference type="EMBL" id="KAK2704991.1"/>
    </source>
</evidence>
<reference evidence="1" key="1">
    <citation type="submission" date="2023-07" db="EMBL/GenBank/DDBJ databases">
        <title>Chromosome-level genome assembly of Artemia franciscana.</title>
        <authorList>
            <person name="Jo E."/>
        </authorList>
    </citation>
    <scope>NUCLEOTIDE SEQUENCE</scope>
    <source>
        <tissue evidence="1">Whole body</tissue>
    </source>
</reference>
<gene>
    <name evidence="1" type="ORF">QYM36_017141</name>
</gene>
<keyword evidence="2" id="KW-1185">Reference proteome</keyword>